<evidence type="ECO:0000313" key="3">
    <source>
        <dbReference type="EMBL" id="PNH00968.1"/>
    </source>
</evidence>
<feature type="region of interest" description="Disordered" evidence="2">
    <location>
        <begin position="318"/>
        <end position="347"/>
    </location>
</feature>
<dbReference type="EMBL" id="PGGS01001073">
    <property type="protein sequence ID" value="PNH00968.1"/>
    <property type="molecule type" value="Genomic_DNA"/>
</dbReference>
<comment type="subcellular location">
    <subcellularLocation>
        <location evidence="1">Cytoplasm</location>
        <location evidence="1">Cytoskeleton</location>
        <location evidence="1">Cilium axoneme</location>
    </subcellularLocation>
</comment>
<dbReference type="GO" id="GO:0005930">
    <property type="term" value="C:axoneme"/>
    <property type="evidence" value="ECO:0007669"/>
    <property type="project" value="UniProtKB-SubCell"/>
</dbReference>
<evidence type="ECO:0000313" key="4">
    <source>
        <dbReference type="Proteomes" id="UP000236333"/>
    </source>
</evidence>
<protein>
    <recommendedName>
        <fullName evidence="5">F-box domain-containing protein</fullName>
    </recommendedName>
</protein>
<name>A0A2J7ZL20_9CHLO</name>
<accession>A0A2J7ZL20</accession>
<dbReference type="InterPro" id="IPR032675">
    <property type="entry name" value="LRR_dom_sf"/>
</dbReference>
<organism evidence="3 4">
    <name type="scientific">Tetrabaena socialis</name>
    <dbReference type="NCBI Taxonomy" id="47790"/>
    <lineage>
        <taxon>Eukaryota</taxon>
        <taxon>Viridiplantae</taxon>
        <taxon>Chlorophyta</taxon>
        <taxon>core chlorophytes</taxon>
        <taxon>Chlorophyceae</taxon>
        <taxon>CS clade</taxon>
        <taxon>Chlamydomonadales</taxon>
        <taxon>Tetrabaenaceae</taxon>
        <taxon>Tetrabaena</taxon>
    </lineage>
</organism>
<dbReference type="AlphaFoldDB" id="A0A2J7ZL20"/>
<reference evidence="3 4" key="1">
    <citation type="journal article" date="2017" name="Mol. Biol. Evol.">
        <title>The 4-celled Tetrabaena socialis nuclear genome reveals the essential components for genetic control of cell number at the origin of multicellularity in the volvocine lineage.</title>
        <authorList>
            <person name="Featherston J."/>
            <person name="Arakaki Y."/>
            <person name="Hanschen E.R."/>
            <person name="Ferris P.J."/>
            <person name="Michod R.E."/>
            <person name="Olson B.J.S.C."/>
            <person name="Nozaki H."/>
            <person name="Durand P.M."/>
        </authorList>
    </citation>
    <scope>NUCLEOTIDE SEQUENCE [LARGE SCALE GENOMIC DNA]</scope>
    <source>
        <strain evidence="3 4">NIES-571</strain>
    </source>
</reference>
<dbReference type="SUPFAM" id="SSF52047">
    <property type="entry name" value="RNI-like"/>
    <property type="match status" value="1"/>
</dbReference>
<feature type="compositionally biased region" description="Low complexity" evidence="2">
    <location>
        <begin position="330"/>
        <end position="339"/>
    </location>
</feature>
<evidence type="ECO:0000256" key="1">
    <source>
        <dbReference type="ARBA" id="ARBA00004430"/>
    </source>
</evidence>
<dbReference type="Proteomes" id="UP000236333">
    <property type="component" value="Unassembled WGS sequence"/>
</dbReference>
<comment type="caution">
    <text evidence="3">The sequence shown here is derived from an EMBL/GenBank/DDBJ whole genome shotgun (WGS) entry which is preliminary data.</text>
</comment>
<dbReference type="Gene3D" id="3.80.10.10">
    <property type="entry name" value="Ribonuclease Inhibitor"/>
    <property type="match status" value="1"/>
</dbReference>
<gene>
    <name evidence="3" type="ORF">TSOC_013172</name>
</gene>
<keyword evidence="4" id="KW-1185">Reference proteome</keyword>
<proteinExistence type="predicted"/>
<evidence type="ECO:0008006" key="5">
    <source>
        <dbReference type="Google" id="ProtNLM"/>
    </source>
</evidence>
<evidence type="ECO:0000256" key="2">
    <source>
        <dbReference type="SAM" id="MobiDB-lite"/>
    </source>
</evidence>
<sequence length="538" mass="57009">MPAEAPPDPGQAPDLAGLLNVLPLLWSLLGVPDRRALRTCCRATRRTADQQLDALSACHSGLPRTDWRLHLAARAIRGALERGARPRRLELRLQLTRSSAFDKFRRLVLSRLGAMAPPALTDVRLHRVPLTSEVVQGLTAAAPRLTVLRLSGYELPCCGCMPCTWAAHEALASVRALLRHAAPQLEELELGLTGGLAAEPWLPAALQQCSRLARLSLGEVPGEAALGALGALPRLRALALRGVTGRDRLSGLAGLTALTALSLDAAPEAALPAVAALHGLARLELAGCALRPEGLLLLAGLPQLRHLHVETVALPRQQATPADGGGGGAAAAAAAAEAAEATDEPEPLPLPPRLEVLELGGPIHPGALAALRPAGPLELLLWPRCVLLEREADQDPYGRLQPAAAEALLGACGQLAGRTRAACLSLSWPKAPYSWGPARYGVLFAALAPAALVVLELRSVVLWGADVAALAQHLPTLQVLHLICHAPLPAWPLLRRLPRLRELRLHPGMGNMADIWEEFGDEQGCPVRLWLWPLALMG</sequence>